<dbReference type="RefSeq" id="WP_014141319.1">
    <property type="nucleotide sequence ID" value="NC_016111.1"/>
</dbReference>
<keyword evidence="2" id="KW-1185">Reference proteome</keyword>
<dbReference type="eggNOG" id="COG0739">
    <property type="taxonomic scope" value="Bacteria"/>
</dbReference>
<sequence>MPRTMYDAVTPANIPANATMVAGYADGRYANLDELRARFPAATIISIAVRWTTRAQVLDVESGDATPEQAVQWCTQTMADTPNHELTVYCNTSQWPSVRAAFQAAGITEPNYWVAAYDGDPTIPAGAIAKQYLGDYHGYDKSAVVDYWPGVDTSPPPGGEFYPGANRSHWYEQAYPGDPMRVNTIIWHSTETTVLPDYGGGSIAPTLTAVPNWREQRLDWWQHFPFDTSARALVHDRALIGTNTLNVAQIEIVGTCDPATHAAWTQAGIQHLYMPALPGWAVRDLAACARWAHTTHGVPLTSGLRWLPYPASFGANNGVRMDAAAWSAFRGHAGHMHVPQNDHGDPGVFPIAAILSNTPVLEDDMPQWHTGPITAGSEPTVVLVPHGNAWQAAPKRTLHLGMDQLGAPAATATVRVAVHNGIRWGAVSTVKVTAAGSTVDVDVTGAVKVSLQTTTTGLAYAVETW</sequence>
<dbReference type="HOGENOM" id="CLU_587814_0_0_11"/>
<dbReference type="STRING" id="1003195.SCATT_05500"/>
<dbReference type="SUPFAM" id="SSF51445">
    <property type="entry name" value="(Trans)glycosidases"/>
    <property type="match status" value="1"/>
</dbReference>
<dbReference type="AlphaFoldDB" id="F8JS12"/>
<accession>G8WRA4</accession>
<dbReference type="InterPro" id="IPR017853">
    <property type="entry name" value="GH"/>
</dbReference>
<dbReference type="OrthoDB" id="581371at2"/>
<accession>F8JS12</accession>
<organism evidence="1 2">
    <name type="scientific">Streptantibioticus cattleyicolor (strain ATCC 35852 / DSM 46488 / JCM 4925 / NBRC 14057 / NRRL 8057)</name>
    <name type="common">Streptomyces cattleya</name>
    <dbReference type="NCBI Taxonomy" id="1003195"/>
    <lineage>
        <taxon>Bacteria</taxon>
        <taxon>Bacillati</taxon>
        <taxon>Actinomycetota</taxon>
        <taxon>Actinomycetes</taxon>
        <taxon>Kitasatosporales</taxon>
        <taxon>Streptomycetaceae</taxon>
        <taxon>Streptantibioticus</taxon>
    </lineage>
</organism>
<proteinExistence type="predicted"/>
<dbReference type="Proteomes" id="UP000007842">
    <property type="component" value="Chromosome"/>
</dbReference>
<reference evidence="2" key="1">
    <citation type="submission" date="2011-12" db="EMBL/GenBank/DDBJ databases">
        <title>Complete genome sequence of Streptomyces cattleya strain DSM 46488.</title>
        <authorList>
            <person name="Ou H.-Y."/>
            <person name="Li P."/>
            <person name="Zhao C."/>
            <person name="O'Hagan D."/>
            <person name="Deng Z."/>
        </authorList>
    </citation>
    <scope>NUCLEOTIDE SEQUENCE [LARGE SCALE GENOMIC DNA]</scope>
    <source>
        <strain evidence="2">ATCC 35852 / DSM 46488 / JCM 4925 / NBRC 14057 / NRRL 8057</strain>
    </source>
</reference>
<name>F8JS12_STREN</name>
<protein>
    <submittedName>
        <fullName evidence="1">Uncharacterized protein</fullName>
    </submittedName>
</protein>
<evidence type="ECO:0000313" key="1">
    <source>
        <dbReference type="EMBL" id="AEW92921.1"/>
    </source>
</evidence>
<dbReference type="KEGG" id="sct:SCAT_0543"/>
<dbReference type="EMBL" id="CP003219">
    <property type="protein sequence ID" value="AEW92921.1"/>
    <property type="molecule type" value="Genomic_DNA"/>
</dbReference>
<gene>
    <name evidence="1" type="ordered locus">SCATT_05500</name>
</gene>
<dbReference type="KEGG" id="scy:SCATT_05500"/>
<evidence type="ECO:0000313" key="2">
    <source>
        <dbReference type="Proteomes" id="UP000007842"/>
    </source>
</evidence>
<dbReference type="PATRIC" id="fig|1003195.11.peg.2164"/>